<dbReference type="EMBL" id="JAFKCT010000007">
    <property type="protein sequence ID" value="MBN7812551.1"/>
    <property type="molecule type" value="Genomic_DNA"/>
</dbReference>
<evidence type="ECO:0000313" key="4">
    <source>
        <dbReference type="EMBL" id="MBN7812551.1"/>
    </source>
</evidence>
<dbReference type="InterPro" id="IPR006860">
    <property type="entry name" value="FecR"/>
</dbReference>
<evidence type="ECO:0000313" key="5">
    <source>
        <dbReference type="Proteomes" id="UP000664317"/>
    </source>
</evidence>
<dbReference type="Proteomes" id="UP000664317">
    <property type="component" value="Unassembled WGS sequence"/>
</dbReference>
<dbReference type="Gene3D" id="3.55.50.30">
    <property type="match status" value="1"/>
</dbReference>
<keyword evidence="5" id="KW-1185">Reference proteome</keyword>
<keyword evidence="1" id="KW-0812">Transmembrane</keyword>
<keyword evidence="1" id="KW-1133">Transmembrane helix</keyword>
<dbReference type="Pfam" id="PF04773">
    <property type="entry name" value="FecR"/>
    <property type="match status" value="1"/>
</dbReference>
<evidence type="ECO:0000259" key="2">
    <source>
        <dbReference type="Pfam" id="PF04773"/>
    </source>
</evidence>
<dbReference type="PANTHER" id="PTHR30273">
    <property type="entry name" value="PERIPLASMIC SIGNAL SENSOR AND SIGMA FACTOR ACTIVATOR FECR-RELATED"/>
    <property type="match status" value="1"/>
</dbReference>
<feature type="domain" description="FecR protein" evidence="2">
    <location>
        <begin position="138"/>
        <end position="226"/>
    </location>
</feature>
<dbReference type="Pfam" id="PF16344">
    <property type="entry name" value="FecR_C"/>
    <property type="match status" value="1"/>
</dbReference>
<comment type="caution">
    <text evidence="4">The sequence shown here is derived from an EMBL/GenBank/DDBJ whole genome shotgun (WGS) entry which is preliminary data.</text>
</comment>
<reference evidence="4 5" key="1">
    <citation type="submission" date="2021-03" db="EMBL/GenBank/DDBJ databases">
        <title>novel species isolated from a fishpond in China.</title>
        <authorList>
            <person name="Lu H."/>
            <person name="Cai Z."/>
        </authorList>
    </citation>
    <scope>NUCLEOTIDE SEQUENCE [LARGE SCALE GENOMIC DNA]</scope>
    <source>
        <strain evidence="4 5">H41</strain>
    </source>
</reference>
<dbReference type="InterPro" id="IPR032508">
    <property type="entry name" value="FecR_C"/>
</dbReference>
<dbReference type="PIRSF" id="PIRSF018266">
    <property type="entry name" value="FecR"/>
    <property type="match status" value="1"/>
</dbReference>
<proteinExistence type="predicted"/>
<sequence length="351" mass="39729">MDRFTQIQRFLGGKLPEGERDEFNFWIQSPEGRAFFDQYIDSLWEALPEDSESVWDGEGLYQQLKGQLDLRQQATMETYENKRGTRQRMMWSWRRSVAAVFLAFALGMIWNQWGGGISASDSKEESTHLSFVQKENPPGKKSKITLPDGSVVFLNSASKIEFAENFVSNRLVKLDGEAYFEVKKGAHNPFRVEAGATVTQAIGTSFNIRTFDGQPDAVITLVSGIVKVAETETKTEVTLSPGEAARYVKEAQSLTTYTLDPMESISWVYGVLRFDDAPMTEIIPHLENWYGVYFELSGEAPKEKISGTFQKGETLENVLLSISHTLGFTYKINQKNVQLYFNPVKPAYEKN</sequence>
<feature type="domain" description="Protein FecR C-terminal" evidence="3">
    <location>
        <begin position="272"/>
        <end position="337"/>
    </location>
</feature>
<name>A0ABS3C8R3_9BACT</name>
<keyword evidence="1" id="KW-0472">Membrane</keyword>
<evidence type="ECO:0000259" key="3">
    <source>
        <dbReference type="Pfam" id="PF16344"/>
    </source>
</evidence>
<dbReference type="PANTHER" id="PTHR30273:SF2">
    <property type="entry name" value="PROTEIN FECR"/>
    <property type="match status" value="1"/>
</dbReference>
<dbReference type="RefSeq" id="WP_206579328.1">
    <property type="nucleotide sequence ID" value="NZ_JAFKCT010000007.1"/>
</dbReference>
<dbReference type="InterPro" id="IPR012373">
    <property type="entry name" value="Ferrdict_sens_TM"/>
</dbReference>
<gene>
    <name evidence="4" type="ORF">J0A68_16475</name>
</gene>
<accession>A0ABS3C8R3</accession>
<protein>
    <submittedName>
        <fullName evidence="4">DUF4974 domain-containing protein</fullName>
    </submittedName>
</protein>
<feature type="transmembrane region" description="Helical" evidence="1">
    <location>
        <begin position="96"/>
        <end position="113"/>
    </location>
</feature>
<organism evidence="4 5">
    <name type="scientific">Algoriphagus oliviformis</name>
    <dbReference type="NCBI Taxonomy" id="2811231"/>
    <lineage>
        <taxon>Bacteria</taxon>
        <taxon>Pseudomonadati</taxon>
        <taxon>Bacteroidota</taxon>
        <taxon>Cytophagia</taxon>
        <taxon>Cytophagales</taxon>
        <taxon>Cyclobacteriaceae</taxon>
        <taxon>Algoriphagus</taxon>
    </lineage>
</organism>
<dbReference type="Gene3D" id="2.60.120.1440">
    <property type="match status" value="1"/>
</dbReference>
<evidence type="ECO:0000256" key="1">
    <source>
        <dbReference type="SAM" id="Phobius"/>
    </source>
</evidence>